<evidence type="ECO:0000256" key="6">
    <source>
        <dbReference type="ARBA" id="ARBA00042523"/>
    </source>
</evidence>
<dbReference type="InterPro" id="IPR050590">
    <property type="entry name" value="Exosome_comp_Rrp42_subfam"/>
</dbReference>
<dbReference type="SUPFAM" id="SSF55666">
    <property type="entry name" value="Ribonuclease PH domain 2-like"/>
    <property type="match status" value="1"/>
</dbReference>
<dbReference type="Pfam" id="PF03725">
    <property type="entry name" value="RNase_PH_C"/>
    <property type="match status" value="1"/>
</dbReference>
<reference evidence="8" key="1">
    <citation type="submission" date="2020-11" db="EMBL/GenBank/DDBJ databases">
        <authorList>
            <person name="Tran Van P."/>
        </authorList>
    </citation>
    <scope>NUCLEOTIDE SEQUENCE</scope>
</reference>
<evidence type="ECO:0000256" key="2">
    <source>
        <dbReference type="ARBA" id="ARBA00004604"/>
    </source>
</evidence>
<protein>
    <recommendedName>
        <fullName evidence="6">Ribosomal RNA-processing protein 42</fullName>
    </recommendedName>
</protein>
<dbReference type="GO" id="GO:0034475">
    <property type="term" value="P:U4 snRNA 3'-end processing"/>
    <property type="evidence" value="ECO:0007669"/>
    <property type="project" value="TreeGrafter"/>
</dbReference>
<name>A0A7R9B170_TIMSH</name>
<dbReference type="EMBL" id="OC004390">
    <property type="protein sequence ID" value="CAD7264427.1"/>
    <property type="molecule type" value="Genomic_DNA"/>
</dbReference>
<dbReference type="GO" id="GO:0005730">
    <property type="term" value="C:nucleolus"/>
    <property type="evidence" value="ECO:0007669"/>
    <property type="project" value="UniProtKB-SubCell"/>
</dbReference>
<dbReference type="SUPFAM" id="SSF54211">
    <property type="entry name" value="Ribosomal protein S5 domain 2-like"/>
    <property type="match status" value="1"/>
</dbReference>
<dbReference type="PANTHER" id="PTHR11097">
    <property type="entry name" value="EXOSOME COMPLEX EXONUCLEASE RIBOSOMAL RNA PROCESSING PROTEIN"/>
    <property type="match status" value="1"/>
</dbReference>
<proteinExistence type="inferred from homology"/>
<dbReference type="GO" id="GO:0071035">
    <property type="term" value="P:nuclear polyadenylation-dependent rRNA catabolic process"/>
    <property type="evidence" value="ECO:0007669"/>
    <property type="project" value="TreeGrafter"/>
</dbReference>
<evidence type="ECO:0000259" key="7">
    <source>
        <dbReference type="Pfam" id="PF03725"/>
    </source>
</evidence>
<sequence length="589" mass="64249">MNIGPLRTTALETPRVRFVEPLTGHIPDSSLVLQILECGENLFDAVSLASDRTSVRYNLFRSWSVGRTSLTQSPLQILECGENLFDAVSLASNRTSVRYNLFRSWSVGRTSLTQSPLQVIELVCAITCSDPGILECGENLFDAVSLASDRTSVRYNLFRSWSVGRTSLTQSPLQILECGENLFDAVSLASNRTSVRYNLFRSWSVGRTSLTQSPLQVIELVCAITCSDPGILECGENLFDAVSLASDRTSVRYNLFRSWSVGRTSLTQSPLQVIELVCAITCSDPGILECGENLFDAVSLASDRTSVRYNLFRFWSAGGTSLTQCPLQVIELVCTIKLVCQILECGGNLFDAVSLASDRTSILECGGNLFDAVSLAVKAALHNTHIPQVKAALMDGGQVDIHLSDDPFDCWRIDVSTAPLLVTLCKIGDHCVVDPTAEEELCSNASVVVGVTPDGNITSVFKTGAGSFHPQTLVDTFQSTPGGIAPMAPYQLRLWIRDGDSVGLPTNSDSGSVTVTRWAPYQLRLWIRDSDSGDVCERVDILVDVLLAKHTLEECWMGQSLGVELNGVLKEALRNEEQVGTRQTYGFLK</sequence>
<accession>A0A7R9B170</accession>
<dbReference type="GO" id="GO:0071028">
    <property type="term" value="P:nuclear mRNA surveillance"/>
    <property type="evidence" value="ECO:0007669"/>
    <property type="project" value="TreeGrafter"/>
</dbReference>
<keyword evidence="4" id="KW-0963">Cytoplasm</keyword>
<feature type="domain" description="Exoribonuclease phosphorolytic" evidence="7">
    <location>
        <begin position="419"/>
        <end position="474"/>
    </location>
</feature>
<dbReference type="PANTHER" id="PTHR11097:SF8">
    <property type="entry name" value="EXOSOME COMPLEX COMPONENT RRP42"/>
    <property type="match status" value="1"/>
</dbReference>
<keyword evidence="5" id="KW-0271">Exosome</keyword>
<evidence type="ECO:0000256" key="3">
    <source>
        <dbReference type="ARBA" id="ARBA00006678"/>
    </source>
</evidence>
<dbReference type="GO" id="GO:0000467">
    <property type="term" value="P:exonucleolytic trimming to generate mature 3'-end of 5.8S rRNA from tricistronic rRNA transcript (SSU-rRNA, 5.8S rRNA, LSU-rRNA)"/>
    <property type="evidence" value="ECO:0007669"/>
    <property type="project" value="TreeGrafter"/>
</dbReference>
<dbReference type="GO" id="GO:0035925">
    <property type="term" value="F:mRNA 3'-UTR AU-rich region binding"/>
    <property type="evidence" value="ECO:0007669"/>
    <property type="project" value="TreeGrafter"/>
</dbReference>
<dbReference type="InterPro" id="IPR020568">
    <property type="entry name" value="Ribosomal_Su5_D2-typ_SF"/>
</dbReference>
<evidence type="ECO:0000313" key="8">
    <source>
        <dbReference type="EMBL" id="CAD7264427.1"/>
    </source>
</evidence>
<organism evidence="8">
    <name type="scientific">Timema shepardi</name>
    <name type="common">Walking stick</name>
    <dbReference type="NCBI Taxonomy" id="629360"/>
    <lineage>
        <taxon>Eukaryota</taxon>
        <taxon>Metazoa</taxon>
        <taxon>Ecdysozoa</taxon>
        <taxon>Arthropoda</taxon>
        <taxon>Hexapoda</taxon>
        <taxon>Insecta</taxon>
        <taxon>Pterygota</taxon>
        <taxon>Neoptera</taxon>
        <taxon>Polyneoptera</taxon>
        <taxon>Phasmatodea</taxon>
        <taxon>Timematodea</taxon>
        <taxon>Timematoidea</taxon>
        <taxon>Timematidae</taxon>
        <taxon>Timema</taxon>
    </lineage>
</organism>
<dbReference type="GO" id="GO:0000177">
    <property type="term" value="C:cytoplasmic exosome (RNase complex)"/>
    <property type="evidence" value="ECO:0007669"/>
    <property type="project" value="TreeGrafter"/>
</dbReference>
<comment type="subcellular location">
    <subcellularLocation>
        <location evidence="1">Cytoplasm</location>
    </subcellularLocation>
    <subcellularLocation>
        <location evidence="2">Nucleus</location>
        <location evidence="2">Nucleolus</location>
    </subcellularLocation>
</comment>
<dbReference type="GO" id="GO:0016075">
    <property type="term" value="P:rRNA catabolic process"/>
    <property type="evidence" value="ECO:0007669"/>
    <property type="project" value="TreeGrafter"/>
</dbReference>
<dbReference type="GO" id="GO:0071038">
    <property type="term" value="P:TRAMP-dependent tRNA surveillance pathway"/>
    <property type="evidence" value="ECO:0007669"/>
    <property type="project" value="TreeGrafter"/>
</dbReference>
<evidence type="ECO:0000256" key="4">
    <source>
        <dbReference type="ARBA" id="ARBA00022490"/>
    </source>
</evidence>
<dbReference type="GO" id="GO:0034473">
    <property type="term" value="P:U1 snRNA 3'-end processing"/>
    <property type="evidence" value="ECO:0007669"/>
    <property type="project" value="TreeGrafter"/>
</dbReference>
<dbReference type="GO" id="GO:0000176">
    <property type="term" value="C:nuclear exosome (RNase complex)"/>
    <property type="evidence" value="ECO:0007669"/>
    <property type="project" value="TreeGrafter"/>
</dbReference>
<dbReference type="InterPro" id="IPR015847">
    <property type="entry name" value="ExoRNase_PH_dom2"/>
</dbReference>
<dbReference type="AlphaFoldDB" id="A0A7R9B170"/>
<dbReference type="InterPro" id="IPR027408">
    <property type="entry name" value="PNPase/RNase_PH_dom_sf"/>
</dbReference>
<dbReference type="Gene3D" id="3.30.230.70">
    <property type="entry name" value="GHMP Kinase, N-terminal domain"/>
    <property type="match status" value="1"/>
</dbReference>
<evidence type="ECO:0000256" key="1">
    <source>
        <dbReference type="ARBA" id="ARBA00004496"/>
    </source>
</evidence>
<dbReference type="InterPro" id="IPR036345">
    <property type="entry name" value="ExoRNase_PH_dom2_sf"/>
</dbReference>
<gene>
    <name evidence="8" type="ORF">TSIB3V08_LOCUS8478</name>
</gene>
<comment type="similarity">
    <text evidence="3">Belongs to the RNase PH family.</text>
</comment>
<dbReference type="GO" id="GO:0034476">
    <property type="term" value="P:U5 snRNA 3'-end processing"/>
    <property type="evidence" value="ECO:0007669"/>
    <property type="project" value="TreeGrafter"/>
</dbReference>
<evidence type="ECO:0000256" key="5">
    <source>
        <dbReference type="ARBA" id="ARBA00022835"/>
    </source>
</evidence>